<evidence type="ECO:0000313" key="2">
    <source>
        <dbReference type="EMBL" id="PFN23383.1"/>
    </source>
</evidence>
<dbReference type="RefSeq" id="WP_098540843.1">
    <property type="nucleotide sequence ID" value="NZ_NUYN01000026.1"/>
</dbReference>
<protein>
    <submittedName>
        <fullName evidence="2">Uncharacterized protein</fullName>
    </submittedName>
</protein>
<dbReference type="AlphaFoldDB" id="A0A2B1KHN1"/>
<organism evidence="2 3">
    <name type="scientific">Bacillus cereus</name>
    <dbReference type="NCBI Taxonomy" id="1396"/>
    <lineage>
        <taxon>Bacteria</taxon>
        <taxon>Bacillati</taxon>
        <taxon>Bacillota</taxon>
        <taxon>Bacilli</taxon>
        <taxon>Bacillales</taxon>
        <taxon>Bacillaceae</taxon>
        <taxon>Bacillus</taxon>
        <taxon>Bacillus cereus group</taxon>
    </lineage>
</organism>
<feature type="region of interest" description="Disordered" evidence="1">
    <location>
        <begin position="97"/>
        <end position="118"/>
    </location>
</feature>
<reference evidence="2 3" key="1">
    <citation type="submission" date="2017-09" db="EMBL/GenBank/DDBJ databases">
        <title>Large-scale bioinformatics analysis of Bacillus genomes uncovers conserved roles of natural products in bacterial physiology.</title>
        <authorList>
            <consortium name="Agbiome Team Llc"/>
            <person name="Bleich R.M."/>
            <person name="Grubbs K.J."/>
            <person name="Santa Maria K.C."/>
            <person name="Allen S.E."/>
            <person name="Farag S."/>
            <person name="Shank E.A."/>
            <person name="Bowers A."/>
        </authorList>
    </citation>
    <scope>NUCLEOTIDE SEQUENCE [LARGE SCALE GENOMIC DNA]</scope>
    <source>
        <strain evidence="2 3">AFS076905</strain>
    </source>
</reference>
<gene>
    <name evidence="2" type="ORF">COJ50_17275</name>
</gene>
<accession>A0A2B1KHN1</accession>
<name>A0A2B1KHN1_BACCE</name>
<comment type="caution">
    <text evidence="2">The sequence shown here is derived from an EMBL/GenBank/DDBJ whole genome shotgun (WGS) entry which is preliminary data.</text>
</comment>
<proteinExistence type="predicted"/>
<sequence>MQATKTAEKTLSDTEITKKVTSFYYTNQKVTSTEERIRLVESFLSEELLVKEGDTPERYGRVYMRHPVIYRKSFSRNFSVLEILAEFIMQPKQYGENGEKHKEYPVSGVEREHNKLQRQKEKEVPILFDTDEKEVYGYGVHEGELVRK</sequence>
<evidence type="ECO:0000256" key="1">
    <source>
        <dbReference type="SAM" id="MobiDB-lite"/>
    </source>
</evidence>
<dbReference type="Proteomes" id="UP000225182">
    <property type="component" value="Unassembled WGS sequence"/>
</dbReference>
<dbReference type="EMBL" id="NUYN01000026">
    <property type="protein sequence ID" value="PFN23383.1"/>
    <property type="molecule type" value="Genomic_DNA"/>
</dbReference>
<evidence type="ECO:0000313" key="3">
    <source>
        <dbReference type="Proteomes" id="UP000225182"/>
    </source>
</evidence>